<dbReference type="RefSeq" id="WP_069647533.1">
    <property type="nucleotide sequence ID" value="NZ_MIJZ01000018.1"/>
</dbReference>
<accession>A0A1E5G7E0</accession>
<feature type="domain" description="DUF58" evidence="2">
    <location>
        <begin position="198"/>
        <end position="246"/>
    </location>
</feature>
<evidence type="ECO:0000259" key="2">
    <source>
        <dbReference type="Pfam" id="PF01882"/>
    </source>
</evidence>
<dbReference type="InterPro" id="IPR002881">
    <property type="entry name" value="DUF58"/>
</dbReference>
<evidence type="ECO:0000256" key="1">
    <source>
        <dbReference type="SAM" id="Phobius"/>
    </source>
</evidence>
<keyword evidence="4" id="KW-1185">Reference proteome</keyword>
<protein>
    <recommendedName>
        <fullName evidence="2">DUF58 domain-containing protein</fullName>
    </recommendedName>
</protein>
<feature type="transmembrane region" description="Helical" evidence="1">
    <location>
        <begin position="12"/>
        <end position="29"/>
    </location>
</feature>
<evidence type="ECO:0000313" key="4">
    <source>
        <dbReference type="Proteomes" id="UP000094068"/>
    </source>
</evidence>
<sequence>MKRYMITNLIRTLGISIFYVAVFMYTIIFNTSTGWLFFFFLTFLLLFDFLTMIPSLRKIQIRLIESTIYEANRPNNIKLEMFRYRPTLLRLPMLMINLKNNSFVKKQYVTLYSGQKEELTFEWTPAQRGIFHQLSFVLTGSDLFRLFSKQSELAISEPIVIMPTLQLDLAEQIYQQLLKSMPNFIFPLGNQTFSIRNFRKYQVGDSLNSVDWKQSGKRNELIIKEYEHEAEAETHFVFYGSPHKNFEELLSIYYSFIRLVETKRTLQQTILAEIPDSTPKEYTLATASPLAKECRLPAFSNKKLVVFAPSKTTQLSEQLNDLKKKNDIYLITFLDGALCLQREDQVSAIHKGGPILEK</sequence>
<name>A0A1E5G7E0_9ENTE</name>
<dbReference type="AlphaFoldDB" id="A0A1E5G7E0"/>
<evidence type="ECO:0000313" key="3">
    <source>
        <dbReference type="EMBL" id="OEG08624.1"/>
    </source>
</evidence>
<gene>
    <name evidence="3" type="ORF">BCR21_16035</name>
</gene>
<dbReference type="PANTHER" id="PTHR34351:SF2">
    <property type="entry name" value="DUF58 DOMAIN-CONTAINING PROTEIN"/>
    <property type="match status" value="1"/>
</dbReference>
<reference evidence="4" key="1">
    <citation type="submission" date="2016-09" db="EMBL/GenBank/DDBJ databases">
        <authorList>
            <person name="Gulvik C.A."/>
        </authorList>
    </citation>
    <scope>NUCLEOTIDE SEQUENCE [LARGE SCALE GENOMIC DNA]</scope>
    <source>
        <strain evidence="4">DSM 23328</strain>
    </source>
</reference>
<keyword evidence="1" id="KW-0812">Transmembrane</keyword>
<dbReference type="EMBL" id="MIJZ01000018">
    <property type="protein sequence ID" value="OEG08624.1"/>
    <property type="molecule type" value="Genomic_DNA"/>
</dbReference>
<organism evidence="3 4">
    <name type="scientific">Enterococcus ureasiticus</name>
    <dbReference type="NCBI Taxonomy" id="903984"/>
    <lineage>
        <taxon>Bacteria</taxon>
        <taxon>Bacillati</taxon>
        <taxon>Bacillota</taxon>
        <taxon>Bacilli</taxon>
        <taxon>Lactobacillales</taxon>
        <taxon>Enterococcaceae</taxon>
        <taxon>Enterococcus</taxon>
    </lineage>
</organism>
<keyword evidence="1" id="KW-1133">Transmembrane helix</keyword>
<dbReference type="Proteomes" id="UP000094068">
    <property type="component" value="Unassembled WGS sequence"/>
</dbReference>
<dbReference type="Pfam" id="PF01882">
    <property type="entry name" value="DUF58"/>
    <property type="match status" value="1"/>
</dbReference>
<dbReference type="STRING" id="903984.BCR21_16035"/>
<proteinExistence type="predicted"/>
<feature type="transmembrane region" description="Helical" evidence="1">
    <location>
        <begin position="35"/>
        <end position="53"/>
    </location>
</feature>
<comment type="caution">
    <text evidence="3">The sequence shown here is derived from an EMBL/GenBank/DDBJ whole genome shotgun (WGS) entry which is preliminary data.</text>
</comment>
<dbReference type="PANTHER" id="PTHR34351">
    <property type="entry name" value="SLR1927 PROTEIN-RELATED"/>
    <property type="match status" value="1"/>
</dbReference>
<dbReference type="OrthoDB" id="9778037at2"/>
<keyword evidence="1" id="KW-0472">Membrane</keyword>